<dbReference type="InterPro" id="IPR036640">
    <property type="entry name" value="ABC1_TM_sf"/>
</dbReference>
<dbReference type="EMBL" id="JACMSC010000015">
    <property type="protein sequence ID" value="KAG6488169.1"/>
    <property type="molecule type" value="Genomic_DNA"/>
</dbReference>
<name>A0A8J5FH75_ZINOF</name>
<feature type="domain" description="F-box" evidence="4">
    <location>
        <begin position="1"/>
        <end position="42"/>
    </location>
</feature>
<comment type="caution">
    <text evidence="5">The sequence shown here is derived from an EMBL/GenBank/DDBJ whole genome shotgun (WGS) entry which is preliminary data.</text>
</comment>
<dbReference type="PROSITE" id="PS50181">
    <property type="entry name" value="FBOX"/>
    <property type="match status" value="1"/>
</dbReference>
<dbReference type="Proteomes" id="UP000734854">
    <property type="component" value="Unassembled WGS sequence"/>
</dbReference>
<dbReference type="Gene3D" id="1.20.1560.10">
    <property type="entry name" value="ABC transporter type 1, transmembrane domain"/>
    <property type="match status" value="1"/>
</dbReference>
<dbReference type="Gene3D" id="1.20.1280.50">
    <property type="match status" value="1"/>
</dbReference>
<dbReference type="GO" id="GO:0016020">
    <property type="term" value="C:membrane"/>
    <property type="evidence" value="ECO:0007669"/>
    <property type="project" value="InterPro"/>
</dbReference>
<evidence type="ECO:0000256" key="1">
    <source>
        <dbReference type="ARBA" id="ARBA00022692"/>
    </source>
</evidence>
<dbReference type="InterPro" id="IPR001810">
    <property type="entry name" value="F-box_dom"/>
</dbReference>
<dbReference type="SUPFAM" id="SSF81383">
    <property type="entry name" value="F-box domain"/>
    <property type="match status" value="1"/>
</dbReference>
<evidence type="ECO:0000259" key="4">
    <source>
        <dbReference type="PROSITE" id="PS50181"/>
    </source>
</evidence>
<dbReference type="AlphaFoldDB" id="A0A8J5FH75"/>
<evidence type="ECO:0000313" key="5">
    <source>
        <dbReference type="EMBL" id="KAG6488169.1"/>
    </source>
</evidence>
<keyword evidence="3" id="KW-0472">Membrane</keyword>
<evidence type="ECO:0000313" key="6">
    <source>
        <dbReference type="Proteomes" id="UP000734854"/>
    </source>
</evidence>
<dbReference type="CDD" id="cd22162">
    <property type="entry name" value="F-box_AtSKIP3-like"/>
    <property type="match status" value="1"/>
</dbReference>
<dbReference type="Pfam" id="PF00646">
    <property type="entry name" value="F-box"/>
    <property type="match status" value="1"/>
</dbReference>
<protein>
    <recommendedName>
        <fullName evidence="4">F-box domain-containing protein</fullName>
    </recommendedName>
</protein>
<keyword evidence="6" id="KW-1185">Reference proteome</keyword>
<evidence type="ECO:0000256" key="2">
    <source>
        <dbReference type="ARBA" id="ARBA00022989"/>
    </source>
</evidence>
<dbReference type="InterPro" id="IPR036047">
    <property type="entry name" value="F-box-like_dom_sf"/>
</dbReference>
<keyword evidence="2" id="KW-1133">Transmembrane helix</keyword>
<organism evidence="5 6">
    <name type="scientific">Zingiber officinale</name>
    <name type="common">Ginger</name>
    <name type="synonym">Amomum zingiber</name>
    <dbReference type="NCBI Taxonomy" id="94328"/>
    <lineage>
        <taxon>Eukaryota</taxon>
        <taxon>Viridiplantae</taxon>
        <taxon>Streptophyta</taxon>
        <taxon>Embryophyta</taxon>
        <taxon>Tracheophyta</taxon>
        <taxon>Spermatophyta</taxon>
        <taxon>Magnoliopsida</taxon>
        <taxon>Liliopsida</taxon>
        <taxon>Zingiberales</taxon>
        <taxon>Zingiberaceae</taxon>
        <taxon>Zingiber</taxon>
    </lineage>
</organism>
<sequence>MLPEECVDYLLSYTSPWDVCRSSLVSKSFLTAERTDVLWESFLSTDVAEISEVAKFNGEQQNKRESRNNKKQNQSTYTMSFYKLFSFTDSINYVLILLGLLDAAGDGVSLPLMMVLFGNLIRCFGGASNGHDALHQVSKVALEFF</sequence>
<evidence type="ECO:0000256" key="3">
    <source>
        <dbReference type="ARBA" id="ARBA00023136"/>
    </source>
</evidence>
<dbReference type="GO" id="GO:0005524">
    <property type="term" value="F:ATP binding"/>
    <property type="evidence" value="ECO:0007669"/>
    <property type="project" value="InterPro"/>
</dbReference>
<gene>
    <name evidence="5" type="ORF">ZIOFF_056928</name>
</gene>
<reference evidence="5 6" key="1">
    <citation type="submission" date="2020-08" db="EMBL/GenBank/DDBJ databases">
        <title>Plant Genome Project.</title>
        <authorList>
            <person name="Zhang R.-G."/>
        </authorList>
    </citation>
    <scope>NUCLEOTIDE SEQUENCE [LARGE SCALE GENOMIC DNA]</scope>
    <source>
        <tissue evidence="5">Rhizome</tissue>
    </source>
</reference>
<keyword evidence="1" id="KW-0812">Transmembrane</keyword>
<accession>A0A8J5FH75</accession>
<proteinExistence type="predicted"/>